<dbReference type="EMBL" id="LKCW01000332">
    <property type="protein sequence ID" value="KPM34503.1"/>
    <property type="molecule type" value="Genomic_DNA"/>
</dbReference>
<feature type="domain" description="Velvet" evidence="7">
    <location>
        <begin position="47"/>
        <end position="222"/>
    </location>
</feature>
<proteinExistence type="predicted"/>
<evidence type="ECO:0000256" key="2">
    <source>
        <dbReference type="ARBA" id="ARBA00022969"/>
    </source>
</evidence>
<dbReference type="PROSITE" id="PS51821">
    <property type="entry name" value="VELVET"/>
    <property type="match status" value="1"/>
</dbReference>
<evidence type="ECO:0000313" key="9">
    <source>
        <dbReference type="Proteomes" id="UP000050424"/>
    </source>
</evidence>
<feature type="region of interest" description="Disordered" evidence="6">
    <location>
        <begin position="288"/>
        <end position="316"/>
    </location>
</feature>
<reference evidence="8 9" key="1">
    <citation type="submission" date="2015-09" db="EMBL/GenBank/DDBJ databases">
        <title>Draft genome of a European isolate of the apple canker pathogen Neonectria ditissima.</title>
        <authorList>
            <person name="Gomez-Cortecero A."/>
            <person name="Harrison R.J."/>
            <person name="Armitage A.D."/>
        </authorList>
    </citation>
    <scope>NUCLEOTIDE SEQUENCE [LARGE SCALE GENOMIC DNA]</scope>
    <source>
        <strain evidence="8 9">R09/05</strain>
    </source>
</reference>
<dbReference type="GO" id="GO:0030435">
    <property type="term" value="P:sporulation resulting in formation of a cellular spore"/>
    <property type="evidence" value="ECO:0007669"/>
    <property type="project" value="UniProtKB-KW"/>
</dbReference>
<evidence type="ECO:0000259" key="7">
    <source>
        <dbReference type="PROSITE" id="PS51821"/>
    </source>
</evidence>
<feature type="compositionally biased region" description="Polar residues" evidence="6">
    <location>
        <begin position="15"/>
        <end position="24"/>
    </location>
</feature>
<evidence type="ECO:0000256" key="4">
    <source>
        <dbReference type="ARBA" id="ARBA00023163"/>
    </source>
</evidence>
<feature type="region of interest" description="Disordered" evidence="6">
    <location>
        <begin position="1"/>
        <end position="51"/>
    </location>
</feature>
<evidence type="ECO:0000256" key="6">
    <source>
        <dbReference type="SAM" id="MobiDB-lite"/>
    </source>
</evidence>
<keyword evidence="9" id="KW-1185">Reference proteome</keyword>
<dbReference type="OrthoDB" id="3056235at2759"/>
<protein>
    <recommendedName>
        <fullName evidence="7">Velvet domain-containing protein</fullName>
    </recommendedName>
</protein>
<keyword evidence="5" id="KW-0539">Nucleus</keyword>
<dbReference type="Gene3D" id="2.60.40.3960">
    <property type="entry name" value="Velvet domain"/>
    <property type="match status" value="1"/>
</dbReference>
<comment type="subcellular location">
    <subcellularLocation>
        <location evidence="1">Nucleus</location>
    </subcellularLocation>
</comment>
<feature type="compositionally biased region" description="Low complexity" evidence="6">
    <location>
        <begin position="302"/>
        <end position="313"/>
    </location>
</feature>
<gene>
    <name evidence="8" type="ORF">AK830_g12069</name>
</gene>
<dbReference type="PANTHER" id="PTHR33572:SF18">
    <property type="entry name" value="SPORE DEVELOPMENT REGULATOR VOSA"/>
    <property type="match status" value="1"/>
</dbReference>
<dbReference type="PANTHER" id="PTHR33572">
    <property type="entry name" value="SPORE DEVELOPMENT REGULATOR VOSA"/>
    <property type="match status" value="1"/>
</dbReference>
<keyword evidence="2" id="KW-0749">Sporulation</keyword>
<dbReference type="InterPro" id="IPR038491">
    <property type="entry name" value="Velvet_dom_sf"/>
</dbReference>
<evidence type="ECO:0000313" key="8">
    <source>
        <dbReference type="EMBL" id="KPM34503.1"/>
    </source>
</evidence>
<keyword evidence="3" id="KW-0805">Transcription regulation</keyword>
<evidence type="ECO:0000256" key="3">
    <source>
        <dbReference type="ARBA" id="ARBA00023015"/>
    </source>
</evidence>
<dbReference type="InterPro" id="IPR037525">
    <property type="entry name" value="Velvet_dom"/>
</dbReference>
<organism evidence="8 9">
    <name type="scientific">Neonectria ditissima</name>
    <dbReference type="NCBI Taxonomy" id="78410"/>
    <lineage>
        <taxon>Eukaryota</taxon>
        <taxon>Fungi</taxon>
        <taxon>Dikarya</taxon>
        <taxon>Ascomycota</taxon>
        <taxon>Pezizomycotina</taxon>
        <taxon>Sordariomycetes</taxon>
        <taxon>Hypocreomycetidae</taxon>
        <taxon>Hypocreales</taxon>
        <taxon>Nectriaceae</taxon>
        <taxon>Neonectria</taxon>
    </lineage>
</organism>
<comment type="caution">
    <text evidence="8">The sequence shown here is derived from an EMBL/GenBank/DDBJ whole genome shotgun (WGS) entry which is preliminary data.</text>
</comment>
<dbReference type="InterPro" id="IPR021740">
    <property type="entry name" value="Velvet"/>
</dbReference>
<sequence length="449" mass="48915">MATPMGNSPGIPFMQSGQYDSSVGSYPDNDDFHSPQDEAEPVPKSYGDPERQLFVKQAPIHARVALGKEKDRKPVDPPPVIQIIDKRPERKSPLYNSPFLFVTCSLVAENYNELTTGSELPTSYLTGSLASSIHHLKDPANVEGGYFVFGDLSVKREGRFRLRFTLYDRDQDPSSDSPSVYFVSEIVTNPFTVYAPKEFPGMSESTFLTRSFTDQGVKLRLRKDSRAITTRKRNRRAAESSDILLNRQFKRTNLDRSASAASLGTFGASSSTTLSPDVPQEYADNTELLGMSGPSASQACISTSNSSPSVDPSQAPQFLSSPIPSQFAQGYTQHQVHPDMAAGISTPSANNGYNQGYHPGFGSDNRLQQVMGSGDGLGQVGSLGLVHGRALASPYAMVSEQIGHAIPDMSPRTAGSLDNNQFGNIFTRQPSYEEMNRQNNKSGGHYGIF</sequence>
<dbReference type="Proteomes" id="UP000050424">
    <property type="component" value="Unassembled WGS sequence"/>
</dbReference>
<dbReference type="AlphaFoldDB" id="A0A0P7B1E2"/>
<keyword evidence="4" id="KW-0804">Transcription</keyword>
<dbReference type="STRING" id="78410.A0A0P7B1E2"/>
<name>A0A0P7B1E2_9HYPO</name>
<accession>A0A0P7B1E2</accession>
<evidence type="ECO:0000256" key="5">
    <source>
        <dbReference type="ARBA" id="ARBA00023242"/>
    </source>
</evidence>
<evidence type="ECO:0000256" key="1">
    <source>
        <dbReference type="ARBA" id="ARBA00004123"/>
    </source>
</evidence>
<dbReference type="Pfam" id="PF11754">
    <property type="entry name" value="Velvet"/>
    <property type="match status" value="2"/>
</dbReference>
<dbReference type="GO" id="GO:0005634">
    <property type="term" value="C:nucleus"/>
    <property type="evidence" value="ECO:0007669"/>
    <property type="project" value="UniProtKB-SubCell"/>
</dbReference>